<dbReference type="Proteomes" id="UP000190648">
    <property type="component" value="Unassembled WGS sequence"/>
</dbReference>
<gene>
    <name evidence="1" type="ORF">AV530_012290</name>
</gene>
<dbReference type="InterPro" id="IPR039725">
    <property type="entry name" value="CC2D1A/B"/>
</dbReference>
<dbReference type="STRING" id="372326.A0A1V4JZQ5"/>
<reference evidence="1 2" key="1">
    <citation type="submission" date="2016-02" db="EMBL/GenBank/DDBJ databases">
        <title>Band-tailed pigeon sequencing and assembly.</title>
        <authorList>
            <person name="Soares A.E."/>
            <person name="Novak B.J."/>
            <person name="Rice E.S."/>
            <person name="O'Connell B."/>
            <person name="Chang D."/>
            <person name="Weber S."/>
            <person name="Shapiro B."/>
        </authorList>
    </citation>
    <scope>NUCLEOTIDE SEQUENCE [LARGE SCALE GENOMIC DNA]</scope>
    <source>
        <strain evidence="1">BTP2013</strain>
        <tissue evidence="1">Blood</tissue>
    </source>
</reference>
<organism evidence="1 2">
    <name type="scientific">Patagioenas fasciata monilis</name>
    <dbReference type="NCBI Taxonomy" id="372326"/>
    <lineage>
        <taxon>Eukaryota</taxon>
        <taxon>Metazoa</taxon>
        <taxon>Chordata</taxon>
        <taxon>Craniata</taxon>
        <taxon>Vertebrata</taxon>
        <taxon>Euteleostomi</taxon>
        <taxon>Archelosauria</taxon>
        <taxon>Archosauria</taxon>
        <taxon>Dinosauria</taxon>
        <taxon>Saurischia</taxon>
        <taxon>Theropoda</taxon>
        <taxon>Coelurosauria</taxon>
        <taxon>Aves</taxon>
        <taxon>Neognathae</taxon>
        <taxon>Neoaves</taxon>
        <taxon>Columbimorphae</taxon>
        <taxon>Columbiformes</taxon>
        <taxon>Columbidae</taxon>
        <taxon>Patagioenas</taxon>
    </lineage>
</organism>
<dbReference type="PANTHER" id="PTHR13076:SF8">
    <property type="entry name" value="COILED-COIL AND C2 DOMAIN-CONTAINING PROTEIN 1A"/>
    <property type="match status" value="1"/>
</dbReference>
<accession>A0A1V4JZQ5</accession>
<proteinExistence type="predicted"/>
<protein>
    <submittedName>
        <fullName evidence="1">Uncharacterized protein</fullName>
    </submittedName>
</protein>
<dbReference type="AlphaFoldDB" id="A0A1V4JZQ5"/>
<comment type="caution">
    <text evidence="1">The sequence shown here is derived from an EMBL/GenBank/DDBJ whole genome shotgun (WGS) entry which is preliminary data.</text>
</comment>
<dbReference type="GO" id="GO:0001227">
    <property type="term" value="F:DNA-binding transcription repressor activity, RNA polymerase II-specific"/>
    <property type="evidence" value="ECO:0007669"/>
    <property type="project" value="InterPro"/>
</dbReference>
<sequence>MEEGRGVRWVPHGLFKPDRVLGSAQLKLEALETTCQVREILELLDGRRRTGGRLEVTVTIREPLGAPQLESRTERWLVIVPSAVPPVPVPKGKPAVVAPRDGSNR</sequence>
<dbReference type="OrthoDB" id="19996at2759"/>
<evidence type="ECO:0000313" key="1">
    <source>
        <dbReference type="EMBL" id="OPJ77656.1"/>
    </source>
</evidence>
<name>A0A1V4JZQ5_PATFA</name>
<dbReference type="PANTHER" id="PTHR13076">
    <property type="entry name" value="COILED-COIL AND C2 DOMAIN-CONTAINING PROTEIN 1-LIKE"/>
    <property type="match status" value="1"/>
</dbReference>
<evidence type="ECO:0000313" key="2">
    <source>
        <dbReference type="Proteomes" id="UP000190648"/>
    </source>
</evidence>
<keyword evidence="2" id="KW-1185">Reference proteome</keyword>
<dbReference type="EMBL" id="LSYS01005324">
    <property type="protein sequence ID" value="OPJ77656.1"/>
    <property type="molecule type" value="Genomic_DNA"/>
</dbReference>